<keyword evidence="1" id="KW-0614">Plasmid</keyword>
<dbReference type="KEGG" id="same:SAMCFNEI73_pC1678"/>
<dbReference type="Pfam" id="PF05159">
    <property type="entry name" value="Capsule_synth"/>
    <property type="match status" value="2"/>
</dbReference>
<accession>A0A1L3LZ62</accession>
<dbReference type="CDD" id="cd16439">
    <property type="entry name" value="beta_Kdo_transferase_KpsC_2"/>
    <property type="match status" value="1"/>
</dbReference>
<name>A0A1L3LZ62_9HYPH</name>
<sequence>MYIQCDHHTPQLVHEMNTNTVEAKRDPRNTVCVGTTGRIATFAVHVTEWKRAFLERSFPDRRFHFLPKKLSSLDLERTWKPRILQEARCEFFVWGAALPPALAEIATKQNIPVCFVEDGFLRSARPSASRTPPLSLALDSRAPYFDCHRPSDLEVLLSTYDFEADAALTERARAGVALLLESGISKYNGGLQRTAEELYGRKTRKRVLVVGQVEDDASIRYGCTSPMTNNELVRLAAAEQPDAQILYKPHPDVLSRVRPARSDPAEVAHLCEVVTESLPLAEALRTIDHVYTITSLAGFEALMRGIEVTTAGSPFYAGWGLTDDRQPHSRRGRKLSLEALFAGAYLLYPRYFDTVTGEQTSFEATVAAIKRQLEQPHLRHPSRPVWRPWGPYGVLGWRHLLSSILAPAIRRAGNDRDAEDFRADPIRFFRSLSDRRLRLIGRLLYPFG</sequence>
<geneLocation type="plasmid" evidence="1 2">
    <name>C</name>
</geneLocation>
<dbReference type="EMBL" id="CP013110">
    <property type="protein sequence ID" value="APG95382.1"/>
    <property type="molecule type" value="Genomic_DNA"/>
</dbReference>
<dbReference type="GO" id="GO:0000271">
    <property type="term" value="P:polysaccharide biosynthetic process"/>
    <property type="evidence" value="ECO:0007669"/>
    <property type="project" value="InterPro"/>
</dbReference>
<evidence type="ECO:0000313" key="1">
    <source>
        <dbReference type="EMBL" id="APG95382.1"/>
    </source>
</evidence>
<gene>
    <name evidence="1" type="primary">lpsZ</name>
    <name evidence="1" type="ORF">SAMCFNEI73_pC1678</name>
</gene>
<dbReference type="AlphaFoldDB" id="A0A1L3LZ62"/>
<protein>
    <submittedName>
        <fullName evidence="1">Lipopolysaccharide-processing protein LpsZ</fullName>
    </submittedName>
</protein>
<organism evidence="1 2">
    <name type="scientific">Sinorhizobium americanum</name>
    <dbReference type="NCBI Taxonomy" id="194963"/>
    <lineage>
        <taxon>Bacteria</taxon>
        <taxon>Pseudomonadati</taxon>
        <taxon>Pseudomonadota</taxon>
        <taxon>Alphaproteobacteria</taxon>
        <taxon>Hyphomicrobiales</taxon>
        <taxon>Rhizobiaceae</taxon>
        <taxon>Sinorhizobium/Ensifer group</taxon>
        <taxon>Sinorhizobium</taxon>
    </lineage>
</organism>
<evidence type="ECO:0000313" key="2">
    <source>
        <dbReference type="Proteomes" id="UP000182306"/>
    </source>
</evidence>
<keyword evidence="2" id="KW-1185">Reference proteome</keyword>
<proteinExistence type="predicted"/>
<dbReference type="GO" id="GO:0015774">
    <property type="term" value="P:polysaccharide transport"/>
    <property type="evidence" value="ECO:0007669"/>
    <property type="project" value="InterPro"/>
</dbReference>
<reference evidence="1 2" key="1">
    <citation type="submission" date="2015-10" db="EMBL/GenBank/DDBJ databases">
        <title>Genomic differences between typical nodule nitrogen-fixing rhizobial strains and those coming from bean seeds.</title>
        <authorList>
            <person name="Peralta H."/>
            <person name="Aguilar-Vera A."/>
            <person name="Diaz R."/>
            <person name="Mora Y."/>
            <person name="Martinez-Batallar G."/>
            <person name="Salazar E."/>
            <person name="Vargas-Lagunas C."/>
            <person name="Encarnacion S."/>
            <person name="Girard L."/>
            <person name="Mora J."/>
        </authorList>
    </citation>
    <scope>NUCLEOTIDE SEQUENCE [LARGE SCALE GENOMIC DNA]</scope>
    <source>
        <strain evidence="1 2">CFNEI 73</strain>
        <plasmid evidence="1 2">C</plasmid>
    </source>
</reference>
<dbReference type="InterPro" id="IPR007833">
    <property type="entry name" value="Capsule_polysaccharide_synth"/>
</dbReference>
<dbReference type="Proteomes" id="UP000182306">
    <property type="component" value="Plasmid C"/>
</dbReference>